<accession>A0AAV5W2E1</accession>
<organism evidence="1 2">
    <name type="scientific">Pristionchus fissidentatus</name>
    <dbReference type="NCBI Taxonomy" id="1538716"/>
    <lineage>
        <taxon>Eukaryota</taxon>
        <taxon>Metazoa</taxon>
        <taxon>Ecdysozoa</taxon>
        <taxon>Nematoda</taxon>
        <taxon>Chromadorea</taxon>
        <taxon>Rhabditida</taxon>
        <taxon>Rhabditina</taxon>
        <taxon>Diplogasteromorpha</taxon>
        <taxon>Diplogasteroidea</taxon>
        <taxon>Neodiplogasteridae</taxon>
        <taxon>Pristionchus</taxon>
    </lineage>
</organism>
<evidence type="ECO:0000313" key="2">
    <source>
        <dbReference type="Proteomes" id="UP001432322"/>
    </source>
</evidence>
<evidence type="ECO:0008006" key="3">
    <source>
        <dbReference type="Google" id="ProtNLM"/>
    </source>
</evidence>
<dbReference type="Proteomes" id="UP001432322">
    <property type="component" value="Unassembled WGS sequence"/>
</dbReference>
<proteinExistence type="predicted"/>
<feature type="non-terminal residue" evidence="1">
    <location>
        <position position="129"/>
    </location>
</feature>
<keyword evidence="2" id="KW-1185">Reference proteome</keyword>
<gene>
    <name evidence="1" type="ORF">PFISCL1PPCAC_17608</name>
</gene>
<comment type="caution">
    <text evidence="1">The sequence shown here is derived from an EMBL/GenBank/DDBJ whole genome shotgun (WGS) entry which is preliminary data.</text>
</comment>
<protein>
    <recommendedName>
        <fullName evidence="3">Cytochrome P450</fullName>
    </recommendedName>
</protein>
<name>A0AAV5W2E1_9BILA</name>
<dbReference type="AlphaFoldDB" id="A0AAV5W2E1"/>
<evidence type="ECO:0000313" key="1">
    <source>
        <dbReference type="EMBL" id="GMT26311.1"/>
    </source>
</evidence>
<sequence length="129" mass="14502">MSATPFSLKEANYLLRGRLVTVMARLTGFDARAEECSKNVYYLDRNPFPGFTMTVNSPIITLFYAVQQNHFPTGELTAVLGMGETFPMEPAGFVNSPGFHGCIGKPLYRSSLYDFSTTLVRRFHSVRYV</sequence>
<reference evidence="1" key="1">
    <citation type="submission" date="2023-10" db="EMBL/GenBank/DDBJ databases">
        <title>Genome assembly of Pristionchus species.</title>
        <authorList>
            <person name="Yoshida K."/>
            <person name="Sommer R.J."/>
        </authorList>
    </citation>
    <scope>NUCLEOTIDE SEQUENCE</scope>
    <source>
        <strain evidence="1">RS5133</strain>
    </source>
</reference>
<dbReference type="EMBL" id="BTSY01000005">
    <property type="protein sequence ID" value="GMT26311.1"/>
    <property type="molecule type" value="Genomic_DNA"/>
</dbReference>